<dbReference type="EMBL" id="JAHQIW010000071">
    <property type="protein sequence ID" value="KAJ1345812.1"/>
    <property type="molecule type" value="Genomic_DNA"/>
</dbReference>
<keyword evidence="2" id="KW-1185">Reference proteome</keyword>
<proteinExistence type="predicted"/>
<organism evidence="1 2">
    <name type="scientific">Parelaphostrongylus tenuis</name>
    <name type="common">Meningeal worm</name>
    <dbReference type="NCBI Taxonomy" id="148309"/>
    <lineage>
        <taxon>Eukaryota</taxon>
        <taxon>Metazoa</taxon>
        <taxon>Ecdysozoa</taxon>
        <taxon>Nematoda</taxon>
        <taxon>Chromadorea</taxon>
        <taxon>Rhabditida</taxon>
        <taxon>Rhabditina</taxon>
        <taxon>Rhabditomorpha</taxon>
        <taxon>Strongyloidea</taxon>
        <taxon>Metastrongylidae</taxon>
        <taxon>Parelaphostrongylus</taxon>
    </lineage>
</organism>
<protein>
    <submittedName>
        <fullName evidence="1">Uncharacterized protein</fullName>
    </submittedName>
</protein>
<dbReference type="AlphaFoldDB" id="A0AAD5LS64"/>
<gene>
    <name evidence="1" type="ORF">KIN20_000431</name>
</gene>
<dbReference type="Proteomes" id="UP001196413">
    <property type="component" value="Unassembled WGS sequence"/>
</dbReference>
<accession>A0AAD5LS64</accession>
<comment type="caution">
    <text evidence="1">The sequence shown here is derived from an EMBL/GenBank/DDBJ whole genome shotgun (WGS) entry which is preliminary data.</text>
</comment>
<name>A0AAD5LS64_PARTN</name>
<evidence type="ECO:0000313" key="2">
    <source>
        <dbReference type="Proteomes" id="UP001196413"/>
    </source>
</evidence>
<evidence type="ECO:0000313" key="1">
    <source>
        <dbReference type="EMBL" id="KAJ1345812.1"/>
    </source>
</evidence>
<sequence>MESPLGTHGKKKHDGVDFEIEVTILAQEQKTSARKALWINTTNPTINRRDECLVISRDMMFKWSGTYYKQLRGLAMRQRLAATFAMAFMSKIEAPVLNLGPPLYCRYMHGQML</sequence>
<reference evidence="1" key="1">
    <citation type="submission" date="2021-06" db="EMBL/GenBank/DDBJ databases">
        <title>Parelaphostrongylus tenuis whole genome reference sequence.</title>
        <authorList>
            <person name="Garwood T.J."/>
            <person name="Larsen P.A."/>
            <person name="Fountain-Jones N.M."/>
            <person name="Garbe J.R."/>
            <person name="Macchietto M.G."/>
            <person name="Kania S.A."/>
            <person name="Gerhold R.W."/>
            <person name="Richards J.E."/>
            <person name="Wolf T.M."/>
        </authorList>
    </citation>
    <scope>NUCLEOTIDE SEQUENCE</scope>
    <source>
        <strain evidence="1">MNPRO001-30</strain>
        <tissue evidence="1">Meninges</tissue>
    </source>
</reference>